<dbReference type="AlphaFoldDB" id="A0AAP9H8A7"/>
<evidence type="ECO:0000256" key="2">
    <source>
        <dbReference type="ARBA" id="ARBA00023136"/>
    </source>
</evidence>
<keyword evidence="4" id="KW-1133">Transmembrane helix</keyword>
<dbReference type="GO" id="GO:0009279">
    <property type="term" value="C:cell outer membrane"/>
    <property type="evidence" value="ECO:0007669"/>
    <property type="project" value="UniProtKB-SubCell"/>
</dbReference>
<evidence type="ECO:0000313" key="9">
    <source>
        <dbReference type="Proteomes" id="UP001171299"/>
    </source>
</evidence>
<reference evidence="7" key="2">
    <citation type="journal article" date="2020" name="Environ. Microbiol.">
        <title>The extreme plant-growth-promoting properties of Pantoea phytobeneficialis MSR2 revealed by functional and genomic analysis.</title>
        <authorList>
            <person name="Nascimento F.X."/>
            <person name="Hernandez A.G."/>
            <person name="Glick B.R."/>
            <person name="Rossi M.J."/>
        </authorList>
    </citation>
    <scope>NUCLEOTIDE SEQUENCE</scope>
    <source>
        <strain evidence="7">MSR2</strain>
    </source>
</reference>
<dbReference type="Gene3D" id="3.30.1330.60">
    <property type="entry name" value="OmpA-like domain"/>
    <property type="match status" value="1"/>
</dbReference>
<dbReference type="PRINTS" id="PR01021">
    <property type="entry name" value="OMPADOMAIN"/>
</dbReference>
<dbReference type="InterPro" id="IPR050330">
    <property type="entry name" value="Bact_OuterMem_StrucFunc"/>
</dbReference>
<dbReference type="PANTHER" id="PTHR30329">
    <property type="entry name" value="STATOR ELEMENT OF FLAGELLAR MOTOR COMPLEX"/>
    <property type="match status" value="1"/>
</dbReference>
<gene>
    <name evidence="7" type="ORF">CTZ24_17595</name>
    <name evidence="6" type="ORF">Q3404_18065</name>
</gene>
<keyword evidence="4" id="KW-0812">Transmembrane</keyword>
<dbReference type="PROSITE" id="PS51123">
    <property type="entry name" value="OMPA_2"/>
    <property type="match status" value="1"/>
</dbReference>
<dbReference type="InterPro" id="IPR006665">
    <property type="entry name" value="OmpA-like"/>
</dbReference>
<evidence type="ECO:0000313" key="6">
    <source>
        <dbReference type="EMBL" id="MDO6408476.1"/>
    </source>
</evidence>
<evidence type="ECO:0000256" key="4">
    <source>
        <dbReference type="SAM" id="Phobius"/>
    </source>
</evidence>
<accession>A0AAP9H8A7</accession>
<name>A0AAP9H8A7_9GAMM</name>
<protein>
    <submittedName>
        <fullName evidence="6">OmpA family protein</fullName>
    </submittedName>
</protein>
<keyword evidence="9" id="KW-1185">Reference proteome</keyword>
<reference evidence="8" key="1">
    <citation type="submission" date="2017-11" db="EMBL/GenBank/DDBJ databases">
        <title>Genome sequence of Pantoea sp. MSR2.</title>
        <authorList>
            <person name="Nascimento F.X."/>
        </authorList>
    </citation>
    <scope>NUCLEOTIDE SEQUENCE [LARGE SCALE GENOMIC DNA]</scope>
    <source>
        <strain evidence="8">MSR2</strain>
    </source>
</reference>
<feature type="domain" description="OmpA-like" evidence="5">
    <location>
        <begin position="387"/>
        <end position="505"/>
    </location>
</feature>
<sequence length="529" mass="58865">MKSALQRWKMWWADFRRPLHSAPSFSKALPDADYRLPVVLSCGDDAEGWPQGEFVRLVPQGCWIRIMASSELQHVLRQLLQCRPGWGGQIAVCISVNPQQHTQHSALENQLHELRWQIGVLRRETRQALPLLITIRVAGNVTLTATPLWQVTTSEAGTQIWYQGQAPQSIEQWLAKADSTVLQQQVLFNSVERGFGQQVRQIFTAQHPDVDAVPPYAILSALQSALVQEQPDSLWRQWLSRHTTLQSVAGWSANQDEYAQPDFFLPLLPRGQGFTPFRRVLPVVLTGLFVSAIIAMSCSAWHNQSLIRRIAFDLASYQAIAMTEVAPKAAAVAVLREDAAQLNHWARQGAPLYLGLGLYRGERLHLPVLNAIRSWQPSPLHPHQPEPQPTIAQLDSLALFDSGKAELKSGSTKVLINALIGIRARPGWLIVISGHTDNTGDPGFNQQLSLKRAEAVRNWMRDTGAIAESCFAVQGYGVSRPLATNDTSEGRETNRRVEIHLVPQADACQVPDDTLLSSRDGDGNQHLTE</sequence>
<dbReference type="PANTHER" id="PTHR30329:SF20">
    <property type="entry name" value="EXPORTED PROTEIN"/>
    <property type="match status" value="1"/>
</dbReference>
<comment type="subcellular location">
    <subcellularLocation>
        <location evidence="1">Cell outer membrane</location>
    </subcellularLocation>
</comment>
<dbReference type="Proteomes" id="UP000424872">
    <property type="component" value="Chromosome"/>
</dbReference>
<dbReference type="SUPFAM" id="SSF103088">
    <property type="entry name" value="OmpA-like"/>
    <property type="match status" value="1"/>
</dbReference>
<dbReference type="RefSeq" id="WP_208724225.1">
    <property type="nucleotide sequence ID" value="NZ_CP024636.1"/>
</dbReference>
<reference evidence="6" key="3">
    <citation type="submission" date="2023-07" db="EMBL/GenBank/DDBJ databases">
        <title>The extreme plant-growth-promoting properties of Pantoea phytobeneficialis PF55 revealed by functional and genomic analysis.</title>
        <authorList>
            <person name="Nascimento F.X."/>
            <person name="Marcio R.J."/>
        </authorList>
    </citation>
    <scope>NUCLEOTIDE SEQUENCE</scope>
    <source>
        <strain evidence="6">PF55</strain>
    </source>
</reference>
<dbReference type="EMBL" id="CP024636">
    <property type="protein sequence ID" value="QGR08139.1"/>
    <property type="molecule type" value="Genomic_DNA"/>
</dbReference>
<dbReference type="KEGG" id="ppho:CTZ24_17595"/>
<evidence type="ECO:0000256" key="1">
    <source>
        <dbReference type="ARBA" id="ARBA00004442"/>
    </source>
</evidence>
<dbReference type="InterPro" id="IPR036737">
    <property type="entry name" value="OmpA-like_sf"/>
</dbReference>
<dbReference type="CDD" id="cd07185">
    <property type="entry name" value="OmpA_C-like"/>
    <property type="match status" value="1"/>
</dbReference>
<evidence type="ECO:0000313" key="8">
    <source>
        <dbReference type="Proteomes" id="UP000424872"/>
    </source>
</evidence>
<dbReference type="EMBL" id="JAUOOM010000018">
    <property type="protein sequence ID" value="MDO6408476.1"/>
    <property type="molecule type" value="Genomic_DNA"/>
</dbReference>
<evidence type="ECO:0000259" key="5">
    <source>
        <dbReference type="PROSITE" id="PS51123"/>
    </source>
</evidence>
<dbReference type="InterPro" id="IPR006664">
    <property type="entry name" value="OMP_bac"/>
</dbReference>
<evidence type="ECO:0000256" key="3">
    <source>
        <dbReference type="PROSITE-ProRule" id="PRU00473"/>
    </source>
</evidence>
<dbReference type="Proteomes" id="UP001171299">
    <property type="component" value="Unassembled WGS sequence"/>
</dbReference>
<feature type="transmembrane region" description="Helical" evidence="4">
    <location>
        <begin position="280"/>
        <end position="302"/>
    </location>
</feature>
<keyword evidence="2 3" id="KW-0472">Membrane</keyword>
<organism evidence="7 8">
    <name type="scientific">Pantoea phytobeneficialis</name>
    <dbReference type="NCBI Taxonomy" id="2052056"/>
    <lineage>
        <taxon>Bacteria</taxon>
        <taxon>Pseudomonadati</taxon>
        <taxon>Pseudomonadota</taxon>
        <taxon>Gammaproteobacteria</taxon>
        <taxon>Enterobacterales</taxon>
        <taxon>Erwiniaceae</taxon>
        <taxon>Pantoea</taxon>
    </lineage>
</organism>
<dbReference type="Pfam" id="PF00691">
    <property type="entry name" value="OmpA"/>
    <property type="match status" value="1"/>
</dbReference>
<proteinExistence type="predicted"/>
<evidence type="ECO:0000313" key="7">
    <source>
        <dbReference type="EMBL" id="QGR08139.1"/>
    </source>
</evidence>